<protein>
    <submittedName>
        <fullName evidence="5">6-carboxytetrahydropterin synthase</fullName>
        <ecNumber evidence="5">4.1.2.50</ecNumber>
    </submittedName>
</protein>
<dbReference type="EC" id="4.1.2.50" evidence="5"/>
<proteinExistence type="predicted"/>
<keyword evidence="6" id="KW-1185">Reference proteome</keyword>
<accession>A0A4Y5JUT7</accession>
<dbReference type="InterPro" id="IPR007115">
    <property type="entry name" value="6-PTP_synth/QueD"/>
</dbReference>
<organism evidence="5 6">
    <name type="scientific">Pseudomonas phage vB_PaeM_PA5oct</name>
    <dbReference type="NCBI Taxonomy" id="2163605"/>
    <lineage>
        <taxon>Viruses</taxon>
        <taxon>Duplodnaviria</taxon>
        <taxon>Heunggongvirae</taxon>
        <taxon>Uroviricota</taxon>
        <taxon>Caudoviricetes</taxon>
        <taxon>Arenbergviridae</taxon>
        <taxon>Wroclawvirus</taxon>
        <taxon>Wroclawvirus PA5oct</taxon>
    </lineage>
</organism>
<dbReference type="GO" id="GO:0070497">
    <property type="term" value="F:6-carboxytetrahydropterin synthase activity"/>
    <property type="evidence" value="ECO:0007669"/>
    <property type="project" value="UniProtKB-EC"/>
</dbReference>
<dbReference type="PANTHER" id="PTHR12589">
    <property type="entry name" value="PYRUVOYL TETRAHYDROBIOPTERIN SYNTHASE"/>
    <property type="match status" value="1"/>
</dbReference>
<sequence>MWQINKSFSFAYAHRVHNQHLDADLVEDTKCKCRHLHGHTGKVVIHLTGTSLVNGMVTDFKHLGFLKKFIDDVIDHKFIIDANDPNFSKITNASKYSTISFEHYGIFDTSEETVEHEKEHADSFVIVDFVPTAENLAKWIWEYAESILEQKGITVSKVEWWETDKACATYIA</sequence>
<dbReference type="InterPro" id="IPR038418">
    <property type="entry name" value="6-PTP_synth/QueD_sf"/>
</dbReference>
<dbReference type="GO" id="GO:0046872">
    <property type="term" value="F:metal ion binding"/>
    <property type="evidence" value="ECO:0007669"/>
    <property type="project" value="UniProtKB-KW"/>
</dbReference>
<evidence type="ECO:0000313" key="5">
    <source>
        <dbReference type="EMBL" id="QCG76135.1"/>
    </source>
</evidence>
<evidence type="ECO:0000256" key="3">
    <source>
        <dbReference type="ARBA" id="ARBA00022833"/>
    </source>
</evidence>
<name>A0A4Y5JUT7_9CAUD</name>
<evidence type="ECO:0000256" key="1">
    <source>
        <dbReference type="ARBA" id="ARBA00001947"/>
    </source>
</evidence>
<dbReference type="Pfam" id="PF01242">
    <property type="entry name" value="PTPS"/>
    <property type="match status" value="1"/>
</dbReference>
<evidence type="ECO:0000256" key="2">
    <source>
        <dbReference type="ARBA" id="ARBA00022723"/>
    </source>
</evidence>
<evidence type="ECO:0000313" key="6">
    <source>
        <dbReference type="Proteomes" id="UP000316733"/>
    </source>
</evidence>
<gene>
    <name evidence="5" type="ORF">EST35_0254</name>
</gene>
<dbReference type="PANTHER" id="PTHR12589:SF7">
    <property type="entry name" value="6-PYRUVOYL TETRAHYDROBIOPTERIN SYNTHASE"/>
    <property type="match status" value="1"/>
</dbReference>
<comment type="cofactor">
    <cofactor evidence="1">
        <name>Zn(2+)</name>
        <dbReference type="ChEBI" id="CHEBI:29105"/>
    </cofactor>
</comment>
<keyword evidence="4 5" id="KW-0456">Lyase</keyword>
<dbReference type="SUPFAM" id="SSF55620">
    <property type="entry name" value="Tetrahydrobiopterin biosynthesis enzymes-like"/>
    <property type="match status" value="1"/>
</dbReference>
<dbReference type="Proteomes" id="UP000316733">
    <property type="component" value="Segment"/>
</dbReference>
<reference evidence="6" key="1">
    <citation type="journal article" date="2020" name="bioRxiv">
        <title>Integrative omics analysis of Pseudomonas aeruginosa virus PA5oct highlights the molecular complexity of jumbo phages.</title>
        <authorList>
            <person name="Lood C."/>
            <person name="Danis-Wlodarczyk K."/>
            <person name="Blasdel B.G."/>
            <person name="Jang H.B."/>
            <person name="Vandenheuvel D."/>
            <person name="Briers Y."/>
            <person name="Noben J.-P."/>
            <person name="van Noort V."/>
            <person name="Drulis-Kawa Z."/>
            <person name="Lavigne R."/>
        </authorList>
    </citation>
    <scope>NUCLEOTIDE SEQUENCE [LARGE SCALE GENOMIC DNA]</scope>
</reference>
<keyword evidence="2" id="KW-0479">Metal-binding</keyword>
<dbReference type="EMBL" id="MK797984">
    <property type="protein sequence ID" value="QCG76135.1"/>
    <property type="molecule type" value="Genomic_DNA"/>
</dbReference>
<evidence type="ECO:0000256" key="4">
    <source>
        <dbReference type="ARBA" id="ARBA00023239"/>
    </source>
</evidence>
<keyword evidence="3" id="KW-0862">Zinc</keyword>
<dbReference type="Gene3D" id="3.30.479.10">
    <property type="entry name" value="6-pyruvoyl tetrahydropterin synthase/QueD"/>
    <property type="match status" value="1"/>
</dbReference>